<dbReference type="Proteomes" id="UP000190037">
    <property type="component" value="Unassembled WGS sequence"/>
</dbReference>
<dbReference type="Gene3D" id="3.40.50.300">
    <property type="entry name" value="P-loop containing nucleotide triphosphate hydrolases"/>
    <property type="match status" value="2"/>
</dbReference>
<comment type="similarity">
    <text evidence="1">Belongs to the ABC transporter superfamily.</text>
</comment>
<comment type="caution">
    <text evidence="6">The sequence shown here is derived from an EMBL/GenBank/DDBJ whole genome shotgun (WGS) entry which is preliminary data.</text>
</comment>
<evidence type="ECO:0000256" key="2">
    <source>
        <dbReference type="ARBA" id="ARBA00022448"/>
    </source>
</evidence>
<dbReference type="GO" id="GO:0055085">
    <property type="term" value="P:transmembrane transport"/>
    <property type="evidence" value="ECO:0007669"/>
    <property type="project" value="UniProtKB-ARBA"/>
</dbReference>
<keyword evidence="2" id="KW-0813">Transport</keyword>
<evidence type="ECO:0000259" key="5">
    <source>
        <dbReference type="PROSITE" id="PS50893"/>
    </source>
</evidence>
<keyword evidence="4" id="KW-0067">ATP-binding</keyword>
<dbReference type="EMBL" id="MWQN01000004">
    <property type="protein sequence ID" value="OPC76912.1"/>
    <property type="molecule type" value="Genomic_DNA"/>
</dbReference>
<evidence type="ECO:0000256" key="1">
    <source>
        <dbReference type="ARBA" id="ARBA00005417"/>
    </source>
</evidence>
<dbReference type="SUPFAM" id="SSF52540">
    <property type="entry name" value="P-loop containing nucleoside triphosphate hydrolases"/>
    <property type="match status" value="2"/>
</dbReference>
<dbReference type="SMART" id="SM00382">
    <property type="entry name" value="AAA"/>
    <property type="match status" value="2"/>
</dbReference>
<keyword evidence="7" id="KW-1185">Reference proteome</keyword>
<proteinExistence type="inferred from homology"/>
<evidence type="ECO:0000313" key="7">
    <source>
        <dbReference type="Proteomes" id="UP000190037"/>
    </source>
</evidence>
<feature type="domain" description="ABC transporter" evidence="5">
    <location>
        <begin position="7"/>
        <end position="254"/>
    </location>
</feature>
<dbReference type="STRING" id="159449.B4N89_40635"/>
<name>A0A1T3NJD0_9ACTN</name>
<dbReference type="GO" id="GO:0016887">
    <property type="term" value="F:ATP hydrolysis activity"/>
    <property type="evidence" value="ECO:0007669"/>
    <property type="project" value="InterPro"/>
</dbReference>
<dbReference type="InterPro" id="IPR050319">
    <property type="entry name" value="ABC_transp_ATP-bind"/>
</dbReference>
<dbReference type="GO" id="GO:0005524">
    <property type="term" value="F:ATP binding"/>
    <property type="evidence" value="ECO:0007669"/>
    <property type="project" value="UniProtKB-KW"/>
</dbReference>
<evidence type="ECO:0000256" key="4">
    <source>
        <dbReference type="ARBA" id="ARBA00022840"/>
    </source>
</evidence>
<keyword evidence="3" id="KW-0547">Nucleotide-binding</keyword>
<dbReference type="AlphaFoldDB" id="A0A1T3NJD0"/>
<gene>
    <name evidence="6" type="ORF">B4N89_40635</name>
</gene>
<dbReference type="NCBIfam" id="NF007739">
    <property type="entry name" value="PRK10419.1"/>
    <property type="match status" value="2"/>
</dbReference>
<dbReference type="InterPro" id="IPR003439">
    <property type="entry name" value="ABC_transporter-like_ATP-bd"/>
</dbReference>
<accession>A0A1T3NJD0</accession>
<dbReference type="CDD" id="cd03257">
    <property type="entry name" value="ABC_NikE_OppD_transporters"/>
    <property type="match status" value="2"/>
</dbReference>
<dbReference type="NCBIfam" id="NF008453">
    <property type="entry name" value="PRK11308.1"/>
    <property type="match status" value="2"/>
</dbReference>
<reference evidence="6 7" key="1">
    <citation type="submission" date="2017-03" db="EMBL/GenBank/DDBJ databases">
        <title>Draft genome sequence of Streptomyces scabrisporus NF3, endophyte isolated from Amphipterygium adstringens.</title>
        <authorList>
            <person name="Vazquez M."/>
            <person name="Ceapa C.D."/>
            <person name="Rodriguez Luna D."/>
            <person name="Sanchez Esquivel S."/>
        </authorList>
    </citation>
    <scope>NUCLEOTIDE SEQUENCE [LARGE SCALE GENOMIC DNA]</scope>
    <source>
        <strain evidence="6 7">NF3</strain>
    </source>
</reference>
<dbReference type="PROSITE" id="PS00211">
    <property type="entry name" value="ABC_TRANSPORTER_1"/>
    <property type="match status" value="2"/>
</dbReference>
<sequence>MSEQPLLQVRDLVTRFHTPRGVVRAVDGVSFDVHAGETVALVGESGSGKSVTAMSVLDMVRRPGRIESGQVLFKGRDLLTLNEPEMREVRGAGIGMIFQDPMSTLNPLMRIRDQIIEGVRGLSRHQARDRAVEVMTQVGIPDPEARLRDYPHAYSGGMRQRVMIAMALANRPDLIIADEPTTALDVTVQAQILDLLATLGRELGTAVVLITHNLGVVARLCDRAMVMYGGRIVERAPVDELFTAPQHPYTAGLLAATPRLDAGRDVRLVPIEGRPPDLIAKSTGCAYAPRCPAAEDRCRTETPLLGPGERAAACLLPGPFTNADAGTDSAPDTRAAGEVSHARLPLAFDSEPLLEVRAISKHFAVRRGWGRNKGSVRAVDDVSLTIAPGETLGLVGESGCGKSTLGKVVLGIHPATSGEVRYDGTTLTKASLRTVRRGVQMVFQDPYSSLDPRMTVGALLREPLQVNDIARGEKADARVAELLELVGLGSEAGSRYPHEFSGGQRQRIAIARALAVDPRVVVCDEPVSALDVSLQAQIVNLLRELQERLGLAYLFIAHDLAVVRHLSHRIAVMYLGRIVEMGPADEITRSPLHPYTASLLSAVPEPDPRVEHTRERIILTGDLPSPLNPPAACRFHGRCPIGPTRFPERSICATTTPPLAEHSPGRTVACHFPGELTIAGTTSTSSRPQEIHA</sequence>
<evidence type="ECO:0000313" key="6">
    <source>
        <dbReference type="EMBL" id="OPC76912.1"/>
    </source>
</evidence>
<dbReference type="InterPro" id="IPR013563">
    <property type="entry name" value="Oligopep_ABC_C"/>
</dbReference>
<dbReference type="InterPro" id="IPR017871">
    <property type="entry name" value="ABC_transporter-like_CS"/>
</dbReference>
<dbReference type="OrthoDB" id="4008250at2"/>
<dbReference type="RefSeq" id="WP_078981670.1">
    <property type="nucleotide sequence ID" value="NZ_MWQN01000004.1"/>
</dbReference>
<dbReference type="InterPro" id="IPR027417">
    <property type="entry name" value="P-loop_NTPase"/>
</dbReference>
<feature type="domain" description="ABC transporter" evidence="5">
    <location>
        <begin position="354"/>
        <end position="600"/>
    </location>
</feature>
<dbReference type="FunFam" id="3.40.50.300:FF:000016">
    <property type="entry name" value="Oligopeptide ABC transporter ATP-binding component"/>
    <property type="match status" value="2"/>
</dbReference>
<dbReference type="Pfam" id="PF00005">
    <property type="entry name" value="ABC_tran"/>
    <property type="match status" value="2"/>
</dbReference>
<dbReference type="GO" id="GO:0015833">
    <property type="term" value="P:peptide transport"/>
    <property type="evidence" value="ECO:0007669"/>
    <property type="project" value="InterPro"/>
</dbReference>
<dbReference type="PANTHER" id="PTHR43776:SF7">
    <property type="entry name" value="D,D-DIPEPTIDE TRANSPORT ATP-BINDING PROTEIN DDPF-RELATED"/>
    <property type="match status" value="1"/>
</dbReference>
<dbReference type="NCBIfam" id="TIGR01727">
    <property type="entry name" value="oligo_HPY"/>
    <property type="match status" value="2"/>
</dbReference>
<dbReference type="InterPro" id="IPR003593">
    <property type="entry name" value="AAA+_ATPase"/>
</dbReference>
<dbReference type="PANTHER" id="PTHR43776">
    <property type="entry name" value="TRANSPORT ATP-BINDING PROTEIN"/>
    <property type="match status" value="1"/>
</dbReference>
<dbReference type="Pfam" id="PF08352">
    <property type="entry name" value="oligo_HPY"/>
    <property type="match status" value="2"/>
</dbReference>
<protein>
    <recommendedName>
        <fullName evidence="5">ABC transporter domain-containing protein</fullName>
    </recommendedName>
</protein>
<dbReference type="PROSITE" id="PS50893">
    <property type="entry name" value="ABC_TRANSPORTER_2"/>
    <property type="match status" value="2"/>
</dbReference>
<evidence type="ECO:0000256" key="3">
    <source>
        <dbReference type="ARBA" id="ARBA00022741"/>
    </source>
</evidence>
<organism evidence="6 7">
    <name type="scientific">Embleya scabrispora</name>
    <dbReference type="NCBI Taxonomy" id="159449"/>
    <lineage>
        <taxon>Bacteria</taxon>
        <taxon>Bacillati</taxon>
        <taxon>Actinomycetota</taxon>
        <taxon>Actinomycetes</taxon>
        <taxon>Kitasatosporales</taxon>
        <taxon>Streptomycetaceae</taxon>
        <taxon>Embleya</taxon>
    </lineage>
</organism>